<evidence type="ECO:0000256" key="1">
    <source>
        <dbReference type="ARBA" id="ARBA00001528"/>
    </source>
</evidence>
<dbReference type="InterPro" id="IPR015421">
    <property type="entry name" value="PyrdxlP-dep_Trfase_major"/>
</dbReference>
<evidence type="ECO:0000256" key="2">
    <source>
        <dbReference type="ARBA" id="ARBA00001933"/>
    </source>
</evidence>
<comment type="cofactor">
    <cofactor evidence="2">
        <name>pyridoxal 5'-phosphate</name>
        <dbReference type="ChEBI" id="CHEBI:597326"/>
    </cofactor>
</comment>
<keyword evidence="6" id="KW-1185">Reference proteome</keyword>
<dbReference type="Proteomes" id="UP000623129">
    <property type="component" value="Unassembled WGS sequence"/>
</dbReference>
<gene>
    <name evidence="5" type="ORF">FCM35_KLT20963</name>
</gene>
<proteinExistence type="predicted"/>
<dbReference type="OrthoDB" id="1905511at2759"/>
<dbReference type="InterPro" id="IPR039429">
    <property type="entry name" value="SHMT-like_dom"/>
</dbReference>
<dbReference type="Pfam" id="PF00464">
    <property type="entry name" value="SHMT"/>
    <property type="match status" value="1"/>
</dbReference>
<dbReference type="PANTHER" id="PTHR11680:SF35">
    <property type="entry name" value="SERINE HYDROXYMETHYLTRANSFERASE 1"/>
    <property type="match status" value="1"/>
</dbReference>
<keyword evidence="5" id="KW-0489">Methyltransferase</keyword>
<dbReference type="GO" id="GO:0019264">
    <property type="term" value="P:glycine biosynthetic process from serine"/>
    <property type="evidence" value="ECO:0007669"/>
    <property type="project" value="TreeGrafter"/>
</dbReference>
<dbReference type="GO" id="GO:0005739">
    <property type="term" value="C:mitochondrion"/>
    <property type="evidence" value="ECO:0007669"/>
    <property type="project" value="TreeGrafter"/>
</dbReference>
<reference evidence="5" key="1">
    <citation type="submission" date="2020-01" db="EMBL/GenBank/DDBJ databases">
        <title>Genome sequence of Kobresia littledalei, the first chromosome-level genome in the family Cyperaceae.</title>
        <authorList>
            <person name="Qu G."/>
        </authorList>
    </citation>
    <scope>NUCLEOTIDE SEQUENCE</scope>
    <source>
        <strain evidence="5">C.B.Clarke</strain>
        <tissue evidence="5">Leaf</tissue>
    </source>
</reference>
<organism evidence="5 6">
    <name type="scientific">Carex littledalei</name>
    <dbReference type="NCBI Taxonomy" id="544730"/>
    <lineage>
        <taxon>Eukaryota</taxon>
        <taxon>Viridiplantae</taxon>
        <taxon>Streptophyta</taxon>
        <taxon>Embryophyta</taxon>
        <taxon>Tracheophyta</taxon>
        <taxon>Spermatophyta</taxon>
        <taxon>Magnoliopsida</taxon>
        <taxon>Liliopsida</taxon>
        <taxon>Poales</taxon>
        <taxon>Cyperaceae</taxon>
        <taxon>Cyperoideae</taxon>
        <taxon>Cariceae</taxon>
        <taxon>Carex</taxon>
        <taxon>Carex subgen. Euthyceras</taxon>
    </lineage>
</organism>
<dbReference type="GO" id="GO:0032259">
    <property type="term" value="P:methylation"/>
    <property type="evidence" value="ECO:0007669"/>
    <property type="project" value="UniProtKB-KW"/>
</dbReference>
<dbReference type="GO" id="GO:0035999">
    <property type="term" value="P:tetrahydrofolate interconversion"/>
    <property type="evidence" value="ECO:0007669"/>
    <property type="project" value="UniProtKB-UniPathway"/>
</dbReference>
<comment type="caution">
    <text evidence="5">The sequence shown here is derived from an EMBL/GenBank/DDBJ whole genome shotgun (WGS) entry which is preliminary data.</text>
</comment>
<dbReference type="InterPro" id="IPR049943">
    <property type="entry name" value="Ser_HO-MeTrfase-like"/>
</dbReference>
<dbReference type="PANTHER" id="PTHR11680">
    <property type="entry name" value="SERINE HYDROXYMETHYLTRANSFERASE"/>
    <property type="match status" value="1"/>
</dbReference>
<keyword evidence="3" id="KW-0663">Pyridoxal phosphate</keyword>
<dbReference type="SUPFAM" id="SSF53383">
    <property type="entry name" value="PLP-dependent transferases"/>
    <property type="match status" value="1"/>
</dbReference>
<dbReference type="Gene3D" id="3.40.640.10">
    <property type="entry name" value="Type I PLP-dependent aspartate aminotransferase-like (Major domain)"/>
    <property type="match status" value="1"/>
</dbReference>
<name>A0A833R2Y0_9POAL</name>
<evidence type="ECO:0000313" key="5">
    <source>
        <dbReference type="EMBL" id="KAF3334359.1"/>
    </source>
</evidence>
<dbReference type="GO" id="GO:0004372">
    <property type="term" value="F:glycine hydroxymethyltransferase activity"/>
    <property type="evidence" value="ECO:0007669"/>
    <property type="project" value="UniProtKB-EC"/>
</dbReference>
<evidence type="ECO:0000313" key="6">
    <source>
        <dbReference type="Proteomes" id="UP000623129"/>
    </source>
</evidence>
<keyword evidence="5" id="KW-0808">Transferase</keyword>
<feature type="domain" description="Serine hydroxymethyltransferase-like" evidence="4">
    <location>
        <begin position="5"/>
        <end position="68"/>
    </location>
</feature>
<dbReference type="AlphaFoldDB" id="A0A833R2Y0"/>
<comment type="catalytic activity">
    <reaction evidence="1">
        <text>(6R)-5,10-methylene-5,6,7,8-tetrahydrofolate + glycine + H2O = (6S)-5,6,7,8-tetrahydrofolate + L-serine</text>
        <dbReference type="Rhea" id="RHEA:15481"/>
        <dbReference type="ChEBI" id="CHEBI:15377"/>
        <dbReference type="ChEBI" id="CHEBI:15636"/>
        <dbReference type="ChEBI" id="CHEBI:33384"/>
        <dbReference type="ChEBI" id="CHEBI:57305"/>
        <dbReference type="ChEBI" id="CHEBI:57453"/>
        <dbReference type="EC" id="2.1.2.1"/>
    </reaction>
</comment>
<dbReference type="UniPathway" id="UPA00193"/>
<dbReference type="EMBL" id="SWLB01000009">
    <property type="protein sequence ID" value="KAF3334359.1"/>
    <property type="molecule type" value="Genomic_DNA"/>
</dbReference>
<protein>
    <submittedName>
        <fullName evidence="5">Serine hydroxymethyltransferase</fullName>
    </submittedName>
</protein>
<accession>A0A833R2Y0</accession>
<dbReference type="GO" id="GO:0008168">
    <property type="term" value="F:methyltransferase activity"/>
    <property type="evidence" value="ECO:0007669"/>
    <property type="project" value="UniProtKB-KW"/>
</dbReference>
<dbReference type="GO" id="GO:0030170">
    <property type="term" value="F:pyridoxal phosphate binding"/>
    <property type="evidence" value="ECO:0007669"/>
    <property type="project" value="TreeGrafter"/>
</dbReference>
<evidence type="ECO:0000259" key="4">
    <source>
        <dbReference type="Pfam" id="PF00464"/>
    </source>
</evidence>
<evidence type="ECO:0000256" key="3">
    <source>
        <dbReference type="ARBA" id="ARBA00022898"/>
    </source>
</evidence>
<sequence>MNLAQKCASRAVEAFGLDPTKWGMNVRPYSSSSANFAVYTALLQPQDRIMGFNIPSSDHFTNERECTGRKQDITIRLHIDNIDLNCEAFLLALPCFVVLELVKHILPLNFAVLSQHS</sequence>
<dbReference type="InterPro" id="IPR015424">
    <property type="entry name" value="PyrdxlP-dep_Trfase"/>
</dbReference>